<dbReference type="Proteomes" id="UP000306477">
    <property type="component" value="Unassembled WGS sequence"/>
</dbReference>
<keyword evidence="5" id="KW-1185">Reference proteome</keyword>
<reference evidence="4 5" key="1">
    <citation type="journal article" date="2019" name="Indoor Air">
        <title>Impacts of indoor surface finishes on bacterial viability.</title>
        <authorList>
            <person name="Hu J."/>
            <person name="Maamar S.B."/>
            <person name="Glawe A.J."/>
            <person name="Gottel N."/>
            <person name="Gilbert J.A."/>
            <person name="Hartmann E.M."/>
        </authorList>
    </citation>
    <scope>NUCLEOTIDE SEQUENCE [LARGE SCALE GENOMIC DNA]</scope>
    <source>
        <strain evidence="4 5">AF060A6</strain>
    </source>
</reference>
<gene>
    <name evidence="4" type="ORF">E1I69_00155</name>
</gene>
<dbReference type="SUPFAM" id="SSF54523">
    <property type="entry name" value="Pili subunits"/>
    <property type="match status" value="1"/>
</dbReference>
<dbReference type="InterPro" id="IPR012902">
    <property type="entry name" value="N_methyl_site"/>
</dbReference>
<proteinExistence type="predicted"/>
<accession>A0A4S3Q0B3</accession>
<comment type="subcellular location">
    <subcellularLocation>
        <location evidence="1">Cell surface</location>
    </subcellularLocation>
</comment>
<protein>
    <submittedName>
        <fullName evidence="4">Prepilin-type N-terminal cleavage/methylation domain-containing protein</fullName>
    </submittedName>
</protein>
<sequence length="132" mass="14662">MLKKYLKNEKGLTLIELLAVIVILGIIAAIAVPSIGNVINKTEEKAAYADAQQIIESARLYITSENPTFTSNVLTLDQDDTEFQSYYDKARDFSLTVTKETNGQLSFKFTALEDITIPEVGLTEEAITQKLK</sequence>
<dbReference type="RefSeq" id="WP_136377621.1">
    <property type="nucleotide sequence ID" value="NZ_SLUB01000001.1"/>
</dbReference>
<dbReference type="GO" id="GO:0009986">
    <property type="term" value="C:cell surface"/>
    <property type="evidence" value="ECO:0007669"/>
    <property type="project" value="UniProtKB-SubCell"/>
</dbReference>
<organism evidence="4 5">
    <name type="scientific">Bacillus timonensis</name>
    <dbReference type="NCBI Taxonomy" id="1033734"/>
    <lineage>
        <taxon>Bacteria</taxon>
        <taxon>Bacillati</taxon>
        <taxon>Bacillota</taxon>
        <taxon>Bacilli</taxon>
        <taxon>Bacillales</taxon>
        <taxon>Bacillaceae</taxon>
        <taxon>Bacillus</taxon>
    </lineage>
</organism>
<dbReference type="AlphaFoldDB" id="A0A4S3Q0B3"/>
<keyword evidence="3" id="KW-1133">Transmembrane helix</keyword>
<dbReference type="Pfam" id="PF07963">
    <property type="entry name" value="N_methyl"/>
    <property type="match status" value="1"/>
</dbReference>
<dbReference type="InterPro" id="IPR045584">
    <property type="entry name" value="Pilin-like"/>
</dbReference>
<evidence type="ECO:0000256" key="1">
    <source>
        <dbReference type="ARBA" id="ARBA00004241"/>
    </source>
</evidence>
<dbReference type="Gene3D" id="3.30.700.10">
    <property type="entry name" value="Glycoprotein, Type 4 Pilin"/>
    <property type="match status" value="1"/>
</dbReference>
<dbReference type="OrthoDB" id="2937119at2"/>
<evidence type="ECO:0000313" key="4">
    <source>
        <dbReference type="EMBL" id="THE15296.1"/>
    </source>
</evidence>
<keyword evidence="3" id="KW-0812">Transmembrane</keyword>
<evidence type="ECO:0000313" key="5">
    <source>
        <dbReference type="Proteomes" id="UP000306477"/>
    </source>
</evidence>
<dbReference type="EMBL" id="SLUB01000001">
    <property type="protein sequence ID" value="THE15296.1"/>
    <property type="molecule type" value="Genomic_DNA"/>
</dbReference>
<comment type="caution">
    <text evidence="4">The sequence shown here is derived from an EMBL/GenBank/DDBJ whole genome shotgun (WGS) entry which is preliminary data.</text>
</comment>
<keyword evidence="3" id="KW-0472">Membrane</keyword>
<name>A0A4S3Q0B3_9BACI</name>
<dbReference type="GO" id="GO:0030420">
    <property type="term" value="P:establishment of competence for transformation"/>
    <property type="evidence" value="ECO:0007669"/>
    <property type="project" value="UniProtKB-KW"/>
</dbReference>
<evidence type="ECO:0000256" key="2">
    <source>
        <dbReference type="ARBA" id="ARBA00023287"/>
    </source>
</evidence>
<dbReference type="PROSITE" id="PS00409">
    <property type="entry name" value="PROKAR_NTER_METHYL"/>
    <property type="match status" value="1"/>
</dbReference>
<feature type="transmembrane region" description="Helical" evidence="3">
    <location>
        <begin position="12"/>
        <end position="32"/>
    </location>
</feature>
<evidence type="ECO:0000256" key="3">
    <source>
        <dbReference type="SAM" id="Phobius"/>
    </source>
</evidence>
<dbReference type="NCBIfam" id="TIGR02532">
    <property type="entry name" value="IV_pilin_GFxxxE"/>
    <property type="match status" value="1"/>
</dbReference>
<keyword evidence="2" id="KW-0178">Competence</keyword>